<evidence type="ECO:0000259" key="7">
    <source>
        <dbReference type="Pfam" id="PF19838"/>
    </source>
</evidence>
<dbReference type="Pfam" id="PF04453">
    <property type="entry name" value="LptD"/>
    <property type="match status" value="1"/>
</dbReference>
<keyword evidence="9" id="KW-1185">Reference proteome</keyword>
<dbReference type="AlphaFoldDB" id="A0A255XQ15"/>
<dbReference type="PANTHER" id="PTHR30189:SF1">
    <property type="entry name" value="LPS-ASSEMBLY PROTEIN LPTD"/>
    <property type="match status" value="1"/>
</dbReference>
<dbReference type="Proteomes" id="UP000216361">
    <property type="component" value="Unassembled WGS sequence"/>
</dbReference>
<proteinExistence type="inferred from homology"/>
<dbReference type="PANTHER" id="PTHR30189">
    <property type="entry name" value="LPS-ASSEMBLY PROTEIN"/>
    <property type="match status" value="1"/>
</dbReference>
<dbReference type="HAMAP" id="MF_01411">
    <property type="entry name" value="LPS_assembly_LptD"/>
    <property type="match status" value="1"/>
</dbReference>
<keyword evidence="1 4" id="KW-0732">Signal</keyword>
<comment type="subcellular location">
    <subcellularLocation>
        <location evidence="4">Cell outer membrane</location>
    </subcellularLocation>
</comment>
<evidence type="ECO:0000256" key="1">
    <source>
        <dbReference type="ARBA" id="ARBA00022729"/>
    </source>
</evidence>
<keyword evidence="2 4" id="KW-0472">Membrane</keyword>
<feature type="domain" description="LptD C-terminal" evidence="6">
    <location>
        <begin position="315"/>
        <end position="659"/>
    </location>
</feature>
<gene>
    <name evidence="4" type="primary">lptD</name>
    <name evidence="8" type="ORF">CHR90_12000</name>
</gene>
<dbReference type="GO" id="GO:0015920">
    <property type="term" value="P:lipopolysaccharide transport"/>
    <property type="evidence" value="ECO:0007669"/>
    <property type="project" value="InterPro"/>
</dbReference>
<dbReference type="Pfam" id="PF19838">
    <property type="entry name" value="LptD_2"/>
    <property type="match status" value="1"/>
</dbReference>
<name>A0A255XQ15_9PROT</name>
<sequence length="753" mass="83127">MGRGNGRDALSRPWVIAPMLGLAASLLGTSALAQRVGPSVLFDQLPQRPAVAPVDPKGEFLLEADEVIYDRDNDIVTARGSVEISQGDRVVKADVLSYNRKRKLVTASGNVVMLEPTGDTFFSDYLQISDDLSNAIMENFKALLIDNSRIVAKGMERLAGNRKVMTRAVFSPCNLCKDDPSKPPLWQLKGRQVVHDEQKRDLHYRDATLEVAGVPVFYAPYFSHPDPSVRNRSGFLTPTVGYSNKLGAVFGMPYYGIINDSSDVTVEPRIYSKEALLGAAEYRQRFEHGKIRVAGSFLNDTVFDDKPTPPGLDWRGNFASEGRFDLGEHWRAGWDIARATDRTYLRRYKIGPDFTSKGRYQVSNALTSTAFAEGFYGRSYFGLSSYAFQTLRAEDNRDTIAKIHPAAVASLVSDADSLGGRWKLDADILSYSRKLGTDSTRLATTTGYHLPLITDGGHVFAFSATVQADVYSVNNLPQANGRSFSGEESRLHPQLAATWAYPLISRQSGATFLIEPKVGVVAGPTGGNKSKIPNEDSRVVELDDVNLFMPRRFPGRDRIDSGSRVDYGLRAEVKTDGGASASAMIGQSYRLSEGTNPYPKGSGLEERQSDVVGAVKVSPGSWIDFNYRFRLDKDSGTPQREEMGATIYRGFNSLSLSYVNYDRLFPGIGIDSPRTAVASGQVQISEFYRAYAMVSYDLKKDKLSSAGLGILYEDECFAILGSYVRDKLSDQDLRNDQTFFVRVAFKYLGEFGQ</sequence>
<organism evidence="8 9">
    <name type="scientific">Elstera cyanobacteriorum</name>
    <dbReference type="NCBI Taxonomy" id="2022747"/>
    <lineage>
        <taxon>Bacteria</taxon>
        <taxon>Pseudomonadati</taxon>
        <taxon>Pseudomonadota</taxon>
        <taxon>Alphaproteobacteria</taxon>
        <taxon>Rhodospirillales</taxon>
        <taxon>Rhodospirillaceae</taxon>
        <taxon>Elstera</taxon>
    </lineage>
</organism>
<evidence type="ECO:0000313" key="8">
    <source>
        <dbReference type="EMBL" id="OYQ18961.1"/>
    </source>
</evidence>
<comment type="similarity">
    <text evidence="4">Belongs to the LptD family.</text>
</comment>
<evidence type="ECO:0000313" key="9">
    <source>
        <dbReference type="Proteomes" id="UP000216361"/>
    </source>
</evidence>
<evidence type="ECO:0000259" key="5">
    <source>
        <dbReference type="Pfam" id="PF03968"/>
    </source>
</evidence>
<comment type="function">
    <text evidence="4">Involved in the assembly of lipopolysaccharide (LPS) at the surface of the outer membrane.</text>
</comment>
<dbReference type="InterPro" id="IPR045659">
    <property type="entry name" value="LptD_2"/>
</dbReference>
<dbReference type="EMBL" id="NOXS01000032">
    <property type="protein sequence ID" value="OYQ18961.1"/>
    <property type="molecule type" value="Genomic_DNA"/>
</dbReference>
<dbReference type="InterPro" id="IPR050218">
    <property type="entry name" value="LptD"/>
</dbReference>
<evidence type="ECO:0000259" key="6">
    <source>
        <dbReference type="Pfam" id="PF04453"/>
    </source>
</evidence>
<dbReference type="Gene3D" id="2.60.450.10">
    <property type="entry name" value="Lipopolysaccharide (LPS) transport protein A like domain"/>
    <property type="match status" value="1"/>
</dbReference>
<dbReference type="InterPro" id="IPR020889">
    <property type="entry name" value="LipoPS_assembly_LptD"/>
</dbReference>
<dbReference type="GO" id="GO:1990351">
    <property type="term" value="C:transporter complex"/>
    <property type="evidence" value="ECO:0007669"/>
    <property type="project" value="TreeGrafter"/>
</dbReference>
<dbReference type="InterPro" id="IPR005653">
    <property type="entry name" value="OstA-like_N"/>
</dbReference>
<evidence type="ECO:0000256" key="2">
    <source>
        <dbReference type="ARBA" id="ARBA00023136"/>
    </source>
</evidence>
<feature type="domain" description="Organic solvent tolerance-like N-terminal" evidence="5">
    <location>
        <begin position="63"/>
        <end position="118"/>
    </location>
</feature>
<evidence type="ECO:0000256" key="3">
    <source>
        <dbReference type="ARBA" id="ARBA00023237"/>
    </source>
</evidence>
<dbReference type="GO" id="GO:0009279">
    <property type="term" value="C:cell outer membrane"/>
    <property type="evidence" value="ECO:0007669"/>
    <property type="project" value="UniProtKB-SubCell"/>
</dbReference>
<dbReference type="GO" id="GO:0043165">
    <property type="term" value="P:Gram-negative-bacterium-type cell outer membrane assembly"/>
    <property type="evidence" value="ECO:0007669"/>
    <property type="project" value="UniProtKB-UniRule"/>
</dbReference>
<keyword evidence="3 4" id="KW-0998">Cell outer membrane</keyword>
<comment type="caution">
    <text evidence="8">The sequence shown here is derived from an EMBL/GenBank/DDBJ whole genome shotgun (WGS) entry which is preliminary data.</text>
</comment>
<reference evidence="8 9" key="1">
    <citation type="submission" date="2017-07" db="EMBL/GenBank/DDBJ databases">
        <title>Elstera cyanobacteriorum sp. nov., a novel bacterium isolated from cyanobacterial aggregates in a eutrophic lake.</title>
        <authorList>
            <person name="Cai H."/>
        </authorList>
    </citation>
    <scope>NUCLEOTIDE SEQUENCE [LARGE SCALE GENOMIC DNA]</scope>
    <source>
        <strain evidence="8 9">TH019</strain>
    </source>
</reference>
<dbReference type="InterPro" id="IPR007543">
    <property type="entry name" value="LptD_C"/>
</dbReference>
<comment type="subunit">
    <text evidence="4">Component of the lipopolysaccharide transport and assembly complex.</text>
</comment>
<dbReference type="Pfam" id="PF03968">
    <property type="entry name" value="LptD_N"/>
    <property type="match status" value="1"/>
</dbReference>
<protein>
    <recommendedName>
        <fullName evidence="4">LPS-assembly protein LptD</fullName>
    </recommendedName>
</protein>
<comment type="caution">
    <text evidence="4">Lacks conserved residue(s) required for the propagation of feature annotation.</text>
</comment>
<feature type="domain" description="LPS-assembly protein LptD central" evidence="7">
    <location>
        <begin position="207"/>
        <end position="286"/>
    </location>
</feature>
<evidence type="ECO:0000256" key="4">
    <source>
        <dbReference type="HAMAP-Rule" id="MF_01411"/>
    </source>
</evidence>
<accession>A0A255XQ15</accession>